<evidence type="ECO:0000313" key="1">
    <source>
        <dbReference type="EMBL" id="CAK99223.1"/>
    </source>
</evidence>
<name>Q14MQ6_SPICI</name>
<dbReference type="EMBL" id="AM285310">
    <property type="protein sequence ID" value="CAK99223.1"/>
    <property type="molecule type" value="Genomic_DNA"/>
</dbReference>
<sequence>MVFSLYKNIYNLTNWSVEKEEQLINDLEKL</sequence>
<accession>Q14MQ6</accession>
<proteinExistence type="predicted"/>
<protein>
    <submittedName>
        <fullName evidence="1">Hypothetical plectrovirus spv1 orf 4 n-terminal truncated protein</fullName>
    </submittedName>
</protein>
<organism evidence="1">
    <name type="scientific">Spiroplasma citri</name>
    <dbReference type="NCBI Taxonomy" id="2133"/>
    <lineage>
        <taxon>Bacteria</taxon>
        <taxon>Bacillati</taxon>
        <taxon>Mycoplasmatota</taxon>
        <taxon>Mollicutes</taxon>
        <taxon>Entomoplasmatales</taxon>
        <taxon>Spiroplasmataceae</taxon>
        <taxon>Spiroplasma</taxon>
    </lineage>
</organism>
<gene>
    <name evidence="1" type="primary">orf4</name>
    <name evidence="1" type="ORF">SPICI09_023</name>
</gene>
<reference evidence="1" key="1">
    <citation type="journal article" date="2010" name="Appl. Environ. Microbiol.">
        <title>Partial chromosome sequence of Spiroplasma citri reveals extensive viral invasion and important gene decay.</title>
        <authorList>
            <person name="Carle P."/>
            <person name="Saillard C."/>
            <person name="Carrere N."/>
            <person name="Carrere S."/>
            <person name="Duret S."/>
            <person name="Eveillard S."/>
            <person name="Gaurivaud P."/>
            <person name="Gourgues G."/>
            <person name="Gouzy J."/>
            <person name="Salar P."/>
            <person name="Verdin E."/>
            <person name="Breton M."/>
            <person name="Blanchard A."/>
            <person name="Laigret F."/>
            <person name="Bove J.M."/>
            <person name="Renaudin J."/>
            <person name="Foissac X."/>
        </authorList>
    </citation>
    <scope>NUCLEOTIDE SEQUENCE</scope>
    <source>
        <strain evidence="1">GII3-3X</strain>
    </source>
</reference>
<dbReference type="AlphaFoldDB" id="Q14MQ6"/>